<dbReference type="PANTHER" id="PTHR11808">
    <property type="entry name" value="TRANS-SULFURATION ENZYME FAMILY MEMBER"/>
    <property type="match status" value="1"/>
</dbReference>
<dbReference type="FunFam" id="3.90.1150.10:FF:000033">
    <property type="entry name" value="Cystathionine gamma-synthase"/>
    <property type="match status" value="1"/>
</dbReference>
<gene>
    <name evidence="6" type="primary">mccB</name>
    <name evidence="6" type="ORF">CNLFYP112_00197</name>
</gene>
<dbReference type="InterPro" id="IPR054542">
    <property type="entry name" value="Cys_met_metab_PP"/>
</dbReference>
<dbReference type="InterPro" id="IPR015424">
    <property type="entry name" value="PyrdxlP-dep_Trfase"/>
</dbReference>
<dbReference type="GO" id="GO:0005737">
    <property type="term" value="C:cytoplasm"/>
    <property type="evidence" value="ECO:0007669"/>
    <property type="project" value="TreeGrafter"/>
</dbReference>
<dbReference type="EMBL" id="CACRTG010000001">
    <property type="protein sequence ID" value="VYS81103.1"/>
    <property type="molecule type" value="Genomic_DNA"/>
</dbReference>
<reference evidence="6" key="1">
    <citation type="submission" date="2019-11" db="EMBL/GenBank/DDBJ databases">
        <authorList>
            <person name="Feng L."/>
        </authorList>
    </citation>
    <scope>NUCLEOTIDE SEQUENCE</scope>
    <source>
        <strain evidence="6">CnexileLFYP112</strain>
    </source>
</reference>
<dbReference type="PROSITE" id="PS00868">
    <property type="entry name" value="CYS_MET_METAB_PP"/>
    <property type="match status" value="1"/>
</dbReference>
<dbReference type="SUPFAM" id="SSF53383">
    <property type="entry name" value="PLP-dependent transferases"/>
    <property type="match status" value="1"/>
</dbReference>
<name>A0A6N2RIB8_9FIRM</name>
<keyword evidence="6" id="KW-0456">Lyase</keyword>
<protein>
    <submittedName>
        <fullName evidence="6">Cystathionine gamma-lyase</fullName>
        <ecNumber evidence="6">4.4.1.1</ecNumber>
    </submittedName>
</protein>
<dbReference type="InterPro" id="IPR015422">
    <property type="entry name" value="PyrdxlP-dep_Trfase_small"/>
</dbReference>
<dbReference type="FunFam" id="3.40.640.10:FF:000009">
    <property type="entry name" value="Cystathionine gamma-synthase homolog"/>
    <property type="match status" value="1"/>
</dbReference>
<comment type="cofactor">
    <cofactor evidence="1 5">
        <name>pyridoxal 5'-phosphate</name>
        <dbReference type="ChEBI" id="CHEBI:597326"/>
    </cofactor>
</comment>
<evidence type="ECO:0000256" key="5">
    <source>
        <dbReference type="RuleBase" id="RU362118"/>
    </source>
</evidence>
<dbReference type="GO" id="GO:0019346">
    <property type="term" value="P:transsulfuration"/>
    <property type="evidence" value="ECO:0007669"/>
    <property type="project" value="InterPro"/>
</dbReference>
<dbReference type="GO" id="GO:0030170">
    <property type="term" value="F:pyridoxal phosphate binding"/>
    <property type="evidence" value="ECO:0007669"/>
    <property type="project" value="InterPro"/>
</dbReference>
<accession>A0A6N2RIB8</accession>
<dbReference type="AlphaFoldDB" id="A0A6N2RIB8"/>
<dbReference type="Gene3D" id="3.90.1150.10">
    <property type="entry name" value="Aspartate Aminotransferase, domain 1"/>
    <property type="match status" value="1"/>
</dbReference>
<comment type="similarity">
    <text evidence="2 5">Belongs to the trans-sulfuration enzymes family.</text>
</comment>
<evidence type="ECO:0000256" key="2">
    <source>
        <dbReference type="ARBA" id="ARBA00009077"/>
    </source>
</evidence>
<dbReference type="Gene3D" id="3.40.640.10">
    <property type="entry name" value="Type I PLP-dependent aspartate aminotransferase-like (Major domain)"/>
    <property type="match status" value="1"/>
</dbReference>
<proteinExistence type="inferred from homology"/>
<dbReference type="PIRSF" id="PIRSF001434">
    <property type="entry name" value="CGS"/>
    <property type="match status" value="1"/>
</dbReference>
<dbReference type="GO" id="GO:0016846">
    <property type="term" value="F:carbon-sulfur lyase activity"/>
    <property type="evidence" value="ECO:0007669"/>
    <property type="project" value="TreeGrafter"/>
</dbReference>
<evidence type="ECO:0000256" key="1">
    <source>
        <dbReference type="ARBA" id="ARBA00001933"/>
    </source>
</evidence>
<evidence type="ECO:0000256" key="3">
    <source>
        <dbReference type="ARBA" id="ARBA00022898"/>
    </source>
</evidence>
<dbReference type="CDD" id="cd00614">
    <property type="entry name" value="CGS_like"/>
    <property type="match status" value="1"/>
</dbReference>
<dbReference type="PANTHER" id="PTHR11808:SF90">
    <property type="entry name" value="CYSTATHIONINE GAMMA-SYNTHASE"/>
    <property type="match status" value="1"/>
</dbReference>
<evidence type="ECO:0000256" key="4">
    <source>
        <dbReference type="PIRSR" id="PIRSR001434-2"/>
    </source>
</evidence>
<dbReference type="GO" id="GO:0009086">
    <property type="term" value="P:methionine biosynthetic process"/>
    <property type="evidence" value="ECO:0007669"/>
    <property type="project" value="UniProtKB-ARBA"/>
</dbReference>
<organism evidence="6">
    <name type="scientific">[Clostridium] nexile</name>
    <dbReference type="NCBI Taxonomy" id="29361"/>
    <lineage>
        <taxon>Bacteria</taxon>
        <taxon>Bacillati</taxon>
        <taxon>Bacillota</taxon>
        <taxon>Clostridia</taxon>
        <taxon>Lachnospirales</taxon>
        <taxon>Lachnospiraceae</taxon>
        <taxon>Tyzzerella</taxon>
    </lineage>
</organism>
<sequence length="386" mass="43167">MDLSIESRCIHLEHDHGENRFGAISFPIYQTATFSHLGLGESTGYDYTRMQNPTREHLEKTVAALEKGCDCIAFSSGMAAITTVMELFKPGDHLIADADLYGGTIRLFDHISQKNGIEITYVNCSRDDVKAYIRENTKAVFIETPTNPMMNITDIEALAEITKENHLLLIVDNTFLSPYLQNPLTLGADIVVHSGTKYLSGHNDTIAGFVIVSDNELSDRLRFLYKTTGAGLSPFDSWLLLRGIQTLAVRMDRAQENAQKLSEWLLSREEVTKVLYAGLKEHPGYDVMKKQARGFGAMLTFDVKDKEIAQRLLKNVQLIRFAESLGGTETLLTYPITQTHADVPKDVLEKNGITERTLRMSVGIENVGDLIADLEEAFYGGEEFEF</sequence>
<dbReference type="Pfam" id="PF01053">
    <property type="entry name" value="Cys_Met_Meta_PP"/>
    <property type="match status" value="1"/>
</dbReference>
<dbReference type="EC" id="4.4.1.1" evidence="6"/>
<dbReference type="InterPro" id="IPR000277">
    <property type="entry name" value="Cys/Met-Metab_PyrdxlP-dep_enz"/>
</dbReference>
<feature type="modified residue" description="N6-(pyridoxal phosphate)lysine" evidence="4">
    <location>
        <position position="197"/>
    </location>
</feature>
<dbReference type="InterPro" id="IPR015421">
    <property type="entry name" value="PyrdxlP-dep_Trfase_major"/>
</dbReference>
<keyword evidence="3 4" id="KW-0663">Pyridoxal phosphate</keyword>
<evidence type="ECO:0000313" key="6">
    <source>
        <dbReference type="EMBL" id="VYS81103.1"/>
    </source>
</evidence>